<name>A0A6N2ML96_SALVM</name>
<sequence length="64" mass="7122">MAYNSMTPNLMSHFGQCGMTKHVWDAVKRSYLDASNSSQFGSSQQLCLATSPLLSLEEERSLVH</sequence>
<proteinExistence type="predicted"/>
<evidence type="ECO:0000313" key="1">
    <source>
        <dbReference type="EMBL" id="VFU53333.1"/>
    </source>
</evidence>
<organism evidence="1">
    <name type="scientific">Salix viminalis</name>
    <name type="common">Common osier</name>
    <name type="synonym">Basket willow</name>
    <dbReference type="NCBI Taxonomy" id="40686"/>
    <lineage>
        <taxon>Eukaryota</taxon>
        <taxon>Viridiplantae</taxon>
        <taxon>Streptophyta</taxon>
        <taxon>Embryophyta</taxon>
        <taxon>Tracheophyta</taxon>
        <taxon>Spermatophyta</taxon>
        <taxon>Magnoliopsida</taxon>
        <taxon>eudicotyledons</taxon>
        <taxon>Gunneridae</taxon>
        <taxon>Pentapetalae</taxon>
        <taxon>rosids</taxon>
        <taxon>fabids</taxon>
        <taxon>Malpighiales</taxon>
        <taxon>Salicaceae</taxon>
        <taxon>Saliceae</taxon>
        <taxon>Salix</taxon>
    </lineage>
</organism>
<gene>
    <name evidence="1" type="ORF">SVIM_LOCUS370129</name>
</gene>
<dbReference type="AlphaFoldDB" id="A0A6N2ML96"/>
<dbReference type="EMBL" id="CAADRP010001818">
    <property type="protein sequence ID" value="VFU53333.1"/>
    <property type="molecule type" value="Genomic_DNA"/>
</dbReference>
<accession>A0A6N2ML96</accession>
<reference evidence="1" key="1">
    <citation type="submission" date="2019-03" db="EMBL/GenBank/DDBJ databases">
        <authorList>
            <person name="Mank J."/>
            <person name="Almeida P."/>
        </authorList>
    </citation>
    <scope>NUCLEOTIDE SEQUENCE</scope>
    <source>
        <strain evidence="1">78183</strain>
    </source>
</reference>
<protein>
    <submittedName>
        <fullName evidence="1">Uncharacterized protein</fullName>
    </submittedName>
</protein>